<dbReference type="EMBL" id="NBNE01001014">
    <property type="protein sequence ID" value="OWZ15996.1"/>
    <property type="molecule type" value="Genomic_DNA"/>
</dbReference>
<evidence type="ECO:0000256" key="1">
    <source>
        <dbReference type="ARBA" id="ARBA00023172"/>
    </source>
</evidence>
<reference evidence="3" key="1">
    <citation type="submission" date="2017-03" db="EMBL/GenBank/DDBJ databases">
        <title>Phytopthora megakarya and P. palmivora, two closely related causual agents of cacao black pod achieved similar genome size and gene model numbers by different mechanisms.</title>
        <authorList>
            <person name="Ali S."/>
            <person name="Shao J."/>
            <person name="Larry D.J."/>
            <person name="Kronmiller B."/>
            <person name="Shen D."/>
            <person name="Strem M.D."/>
            <person name="Melnick R.L."/>
            <person name="Guiltinan M.J."/>
            <person name="Tyler B.M."/>
            <person name="Meinhardt L.W."/>
            <person name="Bailey B.A."/>
        </authorList>
    </citation>
    <scope>NUCLEOTIDE SEQUENCE [LARGE SCALE GENOMIC DNA]</scope>
    <source>
        <strain evidence="3">zdho120</strain>
    </source>
</reference>
<proteinExistence type="predicted"/>
<gene>
    <name evidence="2" type="ORF">PHMEG_00010278</name>
</gene>
<evidence type="ECO:0000313" key="3">
    <source>
        <dbReference type="Proteomes" id="UP000198211"/>
    </source>
</evidence>
<name>A0A225WE31_9STRA</name>
<dbReference type="SUPFAM" id="SSF56349">
    <property type="entry name" value="DNA breaking-rejoining enzymes"/>
    <property type="match status" value="1"/>
</dbReference>
<dbReference type="GO" id="GO:0006310">
    <property type="term" value="P:DNA recombination"/>
    <property type="evidence" value="ECO:0007669"/>
    <property type="project" value="UniProtKB-KW"/>
</dbReference>
<keyword evidence="3" id="KW-1185">Reference proteome</keyword>
<organism evidence="2 3">
    <name type="scientific">Phytophthora megakarya</name>
    <dbReference type="NCBI Taxonomy" id="4795"/>
    <lineage>
        <taxon>Eukaryota</taxon>
        <taxon>Sar</taxon>
        <taxon>Stramenopiles</taxon>
        <taxon>Oomycota</taxon>
        <taxon>Peronosporomycetes</taxon>
        <taxon>Peronosporales</taxon>
        <taxon>Peronosporaceae</taxon>
        <taxon>Phytophthora</taxon>
    </lineage>
</organism>
<dbReference type="InterPro" id="IPR011010">
    <property type="entry name" value="DNA_brk_join_enz"/>
</dbReference>
<comment type="caution">
    <text evidence="2">The sequence shown here is derived from an EMBL/GenBank/DDBJ whole genome shotgun (WGS) entry which is preliminary data.</text>
</comment>
<accession>A0A225WE31</accession>
<keyword evidence="1" id="KW-0233">DNA recombination</keyword>
<dbReference type="Gene3D" id="1.10.443.10">
    <property type="entry name" value="Intergrase catalytic core"/>
    <property type="match status" value="1"/>
</dbReference>
<dbReference type="InterPro" id="IPR013762">
    <property type="entry name" value="Integrase-like_cat_sf"/>
</dbReference>
<dbReference type="AlphaFoldDB" id="A0A225WE31"/>
<dbReference type="Proteomes" id="UP000198211">
    <property type="component" value="Unassembled WGS sequence"/>
</dbReference>
<dbReference type="GO" id="GO:0003677">
    <property type="term" value="F:DNA binding"/>
    <property type="evidence" value="ECO:0007669"/>
    <property type="project" value="InterPro"/>
</dbReference>
<dbReference type="GO" id="GO:0015074">
    <property type="term" value="P:DNA integration"/>
    <property type="evidence" value="ECO:0007669"/>
    <property type="project" value="InterPro"/>
</dbReference>
<sequence length="304" mass="34185">MSLQDLAPENTKRAQTTAISTFKGFLASENTTIEFVYSTLQGDELGSAFVKLLDRFAMYLAFSRGRGGEVRKKNTVMSYYRNVKNWLLEKYPRHRNVIEQRLLKMGRILERHCMKRQQGGTVTKAPACTKADLRSLVDGLYFDATSSKEYQDAALLCIMWYAFGRASDLAFIQKCNLSVSSGNVLFLRLIRTKTSEEQGLSLFPDKTSFITCPLHAIGMAMAMQTHPVSSVLDLEHLARDSEPDDSSVVDTIPLTEVLLQCEDDSTSTIPSSLAPVRKRLVCLTAFLPIRFDEEELNMPTQTQI</sequence>
<evidence type="ECO:0000313" key="2">
    <source>
        <dbReference type="EMBL" id="OWZ15996.1"/>
    </source>
</evidence>
<dbReference type="STRING" id="4795.A0A225WE31"/>
<dbReference type="OrthoDB" id="96309at2759"/>
<protein>
    <submittedName>
        <fullName evidence="2">Uncharacterized protein</fullName>
    </submittedName>
</protein>